<comment type="subcellular location">
    <subcellularLocation>
        <location evidence="1">Nucleus</location>
    </subcellularLocation>
</comment>
<feature type="region of interest" description="Disordered" evidence="3">
    <location>
        <begin position="1131"/>
        <end position="1150"/>
    </location>
</feature>
<feature type="region of interest" description="Disordered" evidence="3">
    <location>
        <begin position="722"/>
        <end position="750"/>
    </location>
</feature>
<feature type="compositionally biased region" description="Low complexity" evidence="3">
    <location>
        <begin position="1681"/>
        <end position="1707"/>
    </location>
</feature>
<dbReference type="Proteomes" id="UP000095280">
    <property type="component" value="Unplaced"/>
</dbReference>
<feature type="region of interest" description="Disordered" evidence="3">
    <location>
        <begin position="1499"/>
        <end position="1583"/>
    </location>
</feature>
<dbReference type="PANTHER" id="PTHR13681:SF24">
    <property type="entry name" value="TUDOR DOMAIN-CONTAINING PROTEIN 3"/>
    <property type="match status" value="1"/>
</dbReference>
<evidence type="ECO:0000256" key="3">
    <source>
        <dbReference type="SAM" id="MobiDB-lite"/>
    </source>
</evidence>
<evidence type="ECO:0000256" key="1">
    <source>
        <dbReference type="ARBA" id="ARBA00004123"/>
    </source>
</evidence>
<feature type="compositionally biased region" description="Basic residues" evidence="3">
    <location>
        <begin position="736"/>
        <end position="750"/>
    </location>
</feature>
<protein>
    <submittedName>
        <fullName evidence="5">USP domain-containing protein</fullName>
    </submittedName>
</protein>
<sequence>QAQPPQILEHRRRRPRCLRRSPQPRACCRRSRRTSRRRRAARRRRPRRAAAAPRRWPVEGRENSRLARESRTKRQVEEVRRLAVLLANKLPEVVVVVLGVGSGARGPGQSVGLAVAEEVAKATGHGVVGHGGQEVLVELERQRNCCSSWCTQSANNRNTHVVASQPSSSAISTEQAPQSTRSATAPASRSERRTSAGQPDSSNLRRNLCRFSSPASSSLLGRQTRMSFLKASRTDWRQLHSLLLLLMPTPERIFGAPALDEARIELKNLLNPLADEFVVGERRLDCTGVASGQLRPPPDDEAAGFAGFFNFSLMRQKTVSCHADRLKTHLEATGAEQQCPGCLTAPGEHREPALPVRPGQPLQSVVGHASRHSQQGRVAGHQIVREVQVGDPDILLLAAVANWMVRALLVLLQRQQVEPAKIFVGRGAEQAAQQLRGLLILSGWASLPGPCQSRGPDSSPQSVIRLDRLLEASDSEGRVVPTGCSRSGVLTGRGFGRAANRPGEKVGPGPRPDRPAAAAAATAASSSGRIPDGLDAVQQFGDLFLSGIESDFQCLKCDRLEQHLFAHRVPVLHVREQEDAFGGQPSNVQRQLVVRQRRAAPVPSRGSGDSGGGRIGSQLSAGVQLQPDWFAPAISVQVGSQRLRDQMPFPWQQSWRQNLGLLRFRNLTILSPDAVNILQVSSSCTNASLESTQIPDSLSMESASPAPEVCCELELLSHPVSIIRREEPGPPPRDSSRRRPRSRGTRSMTRRKMKSLAMFSTLQRLALLFAQVLVAGHHLGSHVQRGLLGAVLLGLLRTAGGRVQPAQVVLHKAVECPVPEGVRCPGRAGLNLLGHAGQQFKLRVRALGGREHAFKGLLVQCAIAAMADELVQQRHHTEPAPAADQVPLDRLHNLLGLGYSTFEDAAHAGLHDVELLSVAHLMMGRARLRSELFEPLAGPNYAALLLHPGGQPARRAGSQNSLLHDGLLGERAVDDLANQLGVELRERQLVQPLVGALGRLRNDLLEAGRAWRVLVLVQAQRQPIDSLPPDRRVGGFSGQPLGQAGVLVVEGVGDAERRTARLAELIEHDRLRGELLHEFVVGEAAGAKKAGLASAAYIMKHCANKPLSNSLYMRIKTARICLSIQSSRPARRRVSSSAASPPTVDGPDAVAAADEDTPVAAAAESPTPGWSTAELEALDDGGKAYNGGLAAGPFLVDAAKVEVSADQIKHGLHSVNVTFQRAVNAVQKRHGGVNVFKQRFGQNGHQIVQHLGTVVPGQQHQTLGRVQVSWPNQMGVGRRCLLQLPVGAMELLLLQLVWREHIDAIFNVALSEGSESWVRPIADMLYTLPSLGYLRTGLEDNPLVSEALTAVQTKRPWRLSSLPMEAEFVNPDVLADLGCPDGQQQQQQQRHFVIVRKPRSVVAMGVILEKAARQRDDAQGGGRRYTAPIKMRSFAKNWFDEDDQTDRPANESSAASSGVRRPANSSLSAGGHRLAGSQMRRPVQSQPPLQLLARQRSSVHPLGTPVGGSHGLHHQLSQQPPQQRTTKLIELSEPPAIGRAAKARRRQEEAERRRQEERAAKEEAAAKAAQAREAEEARQQALAKEAEETAAAAQAASAAAVAAASSSVVNSNAAGSMPASAAGLPHLSSPLLTPSGPAGAPNFAGLSTATVSVSAPSSAPSVVPATLPSLRLTPASTSTLTQPTNQQPVQQQQQAAQPQPPGASAAAATPSYLLPFAPAYAGQMQQPTLFAYSQPTASAAPNNITVVQLVNRPYAMQQPQQQPQQQQQQQQQQQLQHQPPQQQQQLQHQPPHQAAASLSVQLTPEQSRAAAELFATANKLTKPEKSVILAFIGGNRTNLTPELGHLVRIHLSEYKERVFDQNQRVYKDVIAD</sequence>
<dbReference type="GO" id="GO:0005634">
    <property type="term" value="C:nucleus"/>
    <property type="evidence" value="ECO:0007669"/>
    <property type="project" value="UniProtKB-SubCell"/>
</dbReference>
<feature type="region of interest" description="Disordered" evidence="3">
    <location>
        <begin position="1675"/>
        <end position="1707"/>
    </location>
</feature>
<keyword evidence="4" id="KW-1185">Reference proteome</keyword>
<feature type="compositionally biased region" description="Basic residues" evidence="3">
    <location>
        <begin position="10"/>
        <end position="19"/>
    </location>
</feature>
<organism evidence="4 5">
    <name type="scientific">Macrostomum lignano</name>
    <dbReference type="NCBI Taxonomy" id="282301"/>
    <lineage>
        <taxon>Eukaryota</taxon>
        <taxon>Metazoa</taxon>
        <taxon>Spiralia</taxon>
        <taxon>Lophotrochozoa</taxon>
        <taxon>Platyhelminthes</taxon>
        <taxon>Rhabditophora</taxon>
        <taxon>Macrostomorpha</taxon>
        <taxon>Macrostomida</taxon>
        <taxon>Macrostomidae</taxon>
        <taxon>Macrostomum</taxon>
    </lineage>
</organism>
<accession>A0A1I8H8R2</accession>
<feature type="region of interest" description="Disordered" evidence="3">
    <location>
        <begin position="1439"/>
        <end position="1487"/>
    </location>
</feature>
<feature type="region of interest" description="Disordered" evidence="3">
    <location>
        <begin position="161"/>
        <end position="208"/>
    </location>
</feature>
<feature type="compositionally biased region" description="Polar residues" evidence="3">
    <location>
        <begin position="161"/>
        <end position="178"/>
    </location>
</feature>
<evidence type="ECO:0000313" key="5">
    <source>
        <dbReference type="WBParaSite" id="maker-uti_cns_0004901-snap-gene-0.3-mRNA-1"/>
    </source>
</evidence>
<reference evidence="5" key="1">
    <citation type="submission" date="2016-11" db="UniProtKB">
        <authorList>
            <consortium name="WormBaseParasite"/>
        </authorList>
    </citation>
    <scope>IDENTIFICATION</scope>
</reference>
<feature type="region of interest" description="Disordered" evidence="3">
    <location>
        <begin position="491"/>
        <end position="516"/>
    </location>
</feature>
<evidence type="ECO:0000313" key="4">
    <source>
        <dbReference type="Proteomes" id="UP000095280"/>
    </source>
</evidence>
<feature type="region of interest" description="Disordered" evidence="3">
    <location>
        <begin position="597"/>
        <end position="617"/>
    </location>
</feature>
<feature type="compositionally biased region" description="Low complexity" evidence="3">
    <location>
        <begin position="1757"/>
        <end position="1793"/>
    </location>
</feature>
<dbReference type="WBParaSite" id="maker-uti_cns_0004901-snap-gene-0.3-mRNA-1">
    <property type="protein sequence ID" value="maker-uti_cns_0004901-snap-gene-0.3-mRNA-1"/>
    <property type="gene ID" value="maker-uti_cns_0004901-snap-gene-0.3"/>
</dbReference>
<feature type="compositionally biased region" description="Basic residues" evidence="3">
    <location>
        <begin position="27"/>
        <end position="48"/>
    </location>
</feature>
<feature type="region of interest" description="Disordered" evidence="3">
    <location>
        <begin position="1"/>
        <end position="62"/>
    </location>
</feature>
<feature type="compositionally biased region" description="Low complexity" evidence="3">
    <location>
        <begin position="1514"/>
        <end position="1523"/>
    </location>
</feature>
<feature type="region of interest" description="Disordered" evidence="3">
    <location>
        <begin position="1756"/>
        <end position="1802"/>
    </location>
</feature>
<name>A0A1I8H8R2_9PLAT</name>
<feature type="compositionally biased region" description="Low complexity" evidence="3">
    <location>
        <begin position="1135"/>
        <end position="1150"/>
    </location>
</feature>
<dbReference type="PANTHER" id="PTHR13681">
    <property type="entry name" value="SURVIVAL OF MOTOR NEURON-RELATED-SPLICING FACTOR 30-RELATED"/>
    <property type="match status" value="1"/>
</dbReference>
<evidence type="ECO:0000256" key="2">
    <source>
        <dbReference type="ARBA" id="ARBA00023242"/>
    </source>
</evidence>
<proteinExistence type="predicted"/>
<keyword evidence="2" id="KW-0539">Nucleus</keyword>
<feature type="compositionally biased region" description="Low complexity" evidence="3">
    <location>
        <begin position="179"/>
        <end position="188"/>
    </location>
</feature>
<feature type="compositionally biased region" description="Basic and acidic residues" evidence="3">
    <location>
        <begin position="1546"/>
        <end position="1578"/>
    </location>
</feature>